<organism evidence="1 2">
    <name type="scientific">Wickerhamomyces pijperi</name>
    <name type="common">Yeast</name>
    <name type="synonym">Pichia pijperi</name>
    <dbReference type="NCBI Taxonomy" id="599730"/>
    <lineage>
        <taxon>Eukaryota</taxon>
        <taxon>Fungi</taxon>
        <taxon>Dikarya</taxon>
        <taxon>Ascomycota</taxon>
        <taxon>Saccharomycotina</taxon>
        <taxon>Saccharomycetes</taxon>
        <taxon>Phaffomycetales</taxon>
        <taxon>Wickerhamomycetaceae</taxon>
        <taxon>Wickerhamomyces</taxon>
    </lineage>
</organism>
<evidence type="ECO:0000313" key="1">
    <source>
        <dbReference type="EMBL" id="KAH3685268.1"/>
    </source>
</evidence>
<dbReference type="AlphaFoldDB" id="A0A9P8Q6V5"/>
<evidence type="ECO:0000313" key="2">
    <source>
        <dbReference type="Proteomes" id="UP000774326"/>
    </source>
</evidence>
<protein>
    <submittedName>
        <fullName evidence="1">Uncharacterized protein</fullName>
    </submittedName>
</protein>
<name>A0A9P8Q6V5_WICPI</name>
<proteinExistence type="predicted"/>
<gene>
    <name evidence="1" type="ORF">WICPIJ_003742</name>
</gene>
<reference evidence="1" key="2">
    <citation type="submission" date="2021-01" db="EMBL/GenBank/DDBJ databases">
        <authorList>
            <person name="Schikora-Tamarit M.A."/>
        </authorList>
    </citation>
    <scope>NUCLEOTIDE SEQUENCE</scope>
    <source>
        <strain evidence="1">CBS2887</strain>
    </source>
</reference>
<keyword evidence="2" id="KW-1185">Reference proteome</keyword>
<sequence length="125" mass="13839">MNFCLEYFFKYLIIFCSPSPLILLVDTSTYNPGCSAISSSTYSSRVSHTNSMNLVPGVRQFLSIPELDLEHFLLTACSLILANGGTPSTANKTDFFGSSKNIKCLVYSFNKVIISFSDLDLSRQL</sequence>
<accession>A0A9P8Q6V5</accession>
<dbReference type="Proteomes" id="UP000774326">
    <property type="component" value="Unassembled WGS sequence"/>
</dbReference>
<reference evidence="1" key="1">
    <citation type="journal article" date="2021" name="Open Biol.">
        <title>Shared evolutionary footprints suggest mitochondrial oxidative damage underlies multiple complex I losses in fungi.</title>
        <authorList>
            <person name="Schikora-Tamarit M.A."/>
            <person name="Marcet-Houben M."/>
            <person name="Nosek J."/>
            <person name="Gabaldon T."/>
        </authorList>
    </citation>
    <scope>NUCLEOTIDE SEQUENCE</scope>
    <source>
        <strain evidence="1">CBS2887</strain>
    </source>
</reference>
<comment type="caution">
    <text evidence="1">The sequence shown here is derived from an EMBL/GenBank/DDBJ whole genome shotgun (WGS) entry which is preliminary data.</text>
</comment>
<dbReference type="EMBL" id="JAEUBG010002063">
    <property type="protein sequence ID" value="KAH3685268.1"/>
    <property type="molecule type" value="Genomic_DNA"/>
</dbReference>